<organism evidence="2 3">
    <name type="scientific">Tritonibacter mobilis F1926</name>
    <dbReference type="NCBI Taxonomy" id="1265309"/>
    <lineage>
        <taxon>Bacteria</taxon>
        <taxon>Pseudomonadati</taxon>
        <taxon>Pseudomonadota</taxon>
        <taxon>Alphaproteobacteria</taxon>
        <taxon>Rhodobacterales</taxon>
        <taxon>Paracoccaceae</taxon>
        <taxon>Tritonibacter</taxon>
    </lineage>
</organism>
<name>A0A1B1A0F1_9RHOB</name>
<reference evidence="2 3" key="1">
    <citation type="journal article" date="2016" name="ISME J.">
        <title>Global occurrence and heterogeneity of the Roseobacter-clade species Ruegeria mobilis.</title>
        <authorList>
            <person name="Sonnenschein E."/>
            <person name="Gram L."/>
        </authorList>
    </citation>
    <scope>NUCLEOTIDE SEQUENCE [LARGE SCALE GENOMIC DNA]</scope>
    <source>
        <strain evidence="2 3">F1926</strain>
    </source>
</reference>
<proteinExistence type="predicted"/>
<accession>A0A1B1A0F1</accession>
<protein>
    <submittedName>
        <fullName evidence="2">Uncharacterized protein</fullName>
    </submittedName>
</protein>
<feature type="chain" id="PRO_5008518277" evidence="1">
    <location>
        <begin position="30"/>
        <end position="167"/>
    </location>
</feature>
<sequence>MQKVYSIKERLMRYLFACIFVMLALPAAAAQPGKECRGKQTFELSDGTTGCLLHLDTTNITRTQSRDDGQSKSQKKQAILSVVGLYGKFDTRMRVTSKRMKEICTAVMPAMQQKNGGRTPQQIVVHMVWPGVALPKPTRANGGQYLNQVAELNSSCRSPQYFGSRTR</sequence>
<dbReference type="EMBL" id="CP015230">
    <property type="protein sequence ID" value="ANP40065.1"/>
    <property type="molecule type" value="Genomic_DNA"/>
</dbReference>
<dbReference type="AlphaFoldDB" id="A0A1B1A0F1"/>
<keyword evidence="1" id="KW-0732">Signal</keyword>
<feature type="signal peptide" evidence="1">
    <location>
        <begin position="1"/>
        <end position="29"/>
    </location>
</feature>
<evidence type="ECO:0000256" key="1">
    <source>
        <dbReference type="SAM" id="SignalP"/>
    </source>
</evidence>
<evidence type="ECO:0000313" key="2">
    <source>
        <dbReference type="EMBL" id="ANP40065.1"/>
    </source>
</evidence>
<dbReference type="Proteomes" id="UP000013243">
    <property type="component" value="Chromosome"/>
</dbReference>
<dbReference type="KEGG" id="rmb:K529_004730"/>
<evidence type="ECO:0000313" key="3">
    <source>
        <dbReference type="Proteomes" id="UP000013243"/>
    </source>
</evidence>
<gene>
    <name evidence="2" type="ORF">K529_004730</name>
</gene>
<dbReference type="STRING" id="1265309.K529_004730"/>